<feature type="transmembrane region" description="Helical" evidence="11">
    <location>
        <begin position="480"/>
        <end position="504"/>
    </location>
</feature>
<sequence>MHCNCSFRGFRYIPVINIQVKFLYLSNNEIQIIQNSSFEILRNLEELDISSNKLNYLDKDAFIGLIALRKLVIGNNYELTYSIRSFATSLFKPLISLEYLDITHNSRTAMDVNFSKNVLSDLVALNSIGIDLIGEHDTTLVIGEGFLSLTKLRTFIAGYCDISFDNKTFINVPYLEVIELEDCSFEMYSIGTLRKKKLRFLSFGGSGLDILIEDNVHKFMIMIEDFGTAYIETLLLTTNFGMLQCLPSDFFLRLNGTGIRHLILNENSLHEVTIRKSYKDPIRYNSILPVTLRHLEIKNNVLQTFKVSMPHLSRLNLERNNLGYFLKYNRYSVTDTLNLTDINLSSNKIDRLHASIFHGHTHLENINVSNNYLTDISFNISHLIWLKTLDMSSNRIEGFDETTMKTLNHLFENSNLQIDLSNNTLHCNCQNVPFLLWIFERNTHFPLRNSMSCEFSNGSTNLRSQFKRTVMQLKKECTSYTALEICLSIAIMGLLITVFGGLVYKYRWRLRYIYYMTRSKYKRNIPDDIDGNYKYDAFISYSDNERNFIFKECIPILEGQKHIKLCIHQRDFLPGEDITQNITNSIHESRKIICIITRGFLDSFYCMFEFNMARMESIYSRGGRNILFLVFFEQFRHQDLSLVMLELIQKDSYIEYPNDEQGNAIFWKKLGEAINKGQ</sequence>
<dbReference type="AlphaFoldDB" id="A0A8B6FE88"/>
<proteinExistence type="inferred from homology"/>
<organism evidence="13 14">
    <name type="scientific">Mytilus galloprovincialis</name>
    <name type="common">Mediterranean mussel</name>
    <dbReference type="NCBI Taxonomy" id="29158"/>
    <lineage>
        <taxon>Eukaryota</taxon>
        <taxon>Metazoa</taxon>
        <taxon>Spiralia</taxon>
        <taxon>Lophotrochozoa</taxon>
        <taxon>Mollusca</taxon>
        <taxon>Bivalvia</taxon>
        <taxon>Autobranchia</taxon>
        <taxon>Pteriomorphia</taxon>
        <taxon>Mytilida</taxon>
        <taxon>Mytiloidea</taxon>
        <taxon>Mytilidae</taxon>
        <taxon>Mytilinae</taxon>
        <taxon>Mytilus</taxon>
    </lineage>
</organism>
<keyword evidence="7 11" id="KW-1133">Transmembrane helix</keyword>
<dbReference type="Gene3D" id="3.80.10.10">
    <property type="entry name" value="Ribonuclease Inhibitor"/>
    <property type="match status" value="2"/>
</dbReference>
<dbReference type="SUPFAM" id="SSF52200">
    <property type="entry name" value="Toll/Interleukin receptor TIR domain"/>
    <property type="match status" value="1"/>
</dbReference>
<dbReference type="InterPro" id="IPR032675">
    <property type="entry name" value="LRR_dom_sf"/>
</dbReference>
<dbReference type="Pfam" id="PF01582">
    <property type="entry name" value="TIR"/>
    <property type="match status" value="1"/>
</dbReference>
<keyword evidence="3" id="KW-0433">Leucine-rich repeat</keyword>
<evidence type="ECO:0000256" key="7">
    <source>
        <dbReference type="ARBA" id="ARBA00022989"/>
    </source>
</evidence>
<dbReference type="SMART" id="SM00369">
    <property type="entry name" value="LRR_TYP"/>
    <property type="match status" value="2"/>
</dbReference>
<dbReference type="GO" id="GO:0038023">
    <property type="term" value="F:signaling receptor activity"/>
    <property type="evidence" value="ECO:0007669"/>
    <property type="project" value="TreeGrafter"/>
</dbReference>
<dbReference type="PRINTS" id="PR01537">
    <property type="entry name" value="INTRLKN1R1F"/>
</dbReference>
<evidence type="ECO:0000313" key="14">
    <source>
        <dbReference type="Proteomes" id="UP000596742"/>
    </source>
</evidence>
<accession>A0A8B6FE88</accession>
<name>A0A8B6FE88_MYTGA</name>
<gene>
    <name evidence="13" type="ORF">MGAL_10B035249</name>
</gene>
<dbReference type="SMART" id="SM00255">
    <property type="entry name" value="TIR"/>
    <property type="match status" value="1"/>
</dbReference>
<keyword evidence="10" id="KW-0325">Glycoprotein</keyword>
<keyword evidence="9" id="KW-0675">Receptor</keyword>
<evidence type="ECO:0000256" key="3">
    <source>
        <dbReference type="ARBA" id="ARBA00022614"/>
    </source>
</evidence>
<dbReference type="Proteomes" id="UP000596742">
    <property type="component" value="Unassembled WGS sequence"/>
</dbReference>
<dbReference type="GO" id="GO:0005886">
    <property type="term" value="C:plasma membrane"/>
    <property type="evidence" value="ECO:0007669"/>
    <property type="project" value="TreeGrafter"/>
</dbReference>
<dbReference type="InterPro" id="IPR035897">
    <property type="entry name" value="Toll_tir_struct_dom_sf"/>
</dbReference>
<reference evidence="13" key="1">
    <citation type="submission" date="2018-11" db="EMBL/GenBank/DDBJ databases">
        <authorList>
            <person name="Alioto T."/>
            <person name="Alioto T."/>
        </authorList>
    </citation>
    <scope>NUCLEOTIDE SEQUENCE</scope>
</reference>
<evidence type="ECO:0000256" key="9">
    <source>
        <dbReference type="ARBA" id="ARBA00023170"/>
    </source>
</evidence>
<evidence type="ECO:0000256" key="11">
    <source>
        <dbReference type="SAM" id="Phobius"/>
    </source>
</evidence>
<dbReference type="InterPro" id="IPR000157">
    <property type="entry name" value="TIR_dom"/>
</dbReference>
<keyword evidence="5" id="KW-0732">Signal</keyword>
<dbReference type="InterPro" id="IPR003591">
    <property type="entry name" value="Leu-rich_rpt_typical-subtyp"/>
</dbReference>
<dbReference type="InterPro" id="IPR001611">
    <property type="entry name" value="Leu-rich_rpt"/>
</dbReference>
<dbReference type="SUPFAM" id="SSF52058">
    <property type="entry name" value="L domain-like"/>
    <property type="match status" value="1"/>
</dbReference>
<dbReference type="PANTHER" id="PTHR24365">
    <property type="entry name" value="TOLL-LIKE RECEPTOR"/>
    <property type="match status" value="1"/>
</dbReference>
<comment type="subcellular location">
    <subcellularLocation>
        <location evidence="1">Membrane</location>
        <topology evidence="1">Single-pass membrane protein</topology>
    </subcellularLocation>
</comment>
<evidence type="ECO:0000256" key="6">
    <source>
        <dbReference type="ARBA" id="ARBA00022737"/>
    </source>
</evidence>
<evidence type="ECO:0000313" key="13">
    <source>
        <dbReference type="EMBL" id="VDI46786.1"/>
    </source>
</evidence>
<dbReference type="Gene3D" id="3.40.50.10140">
    <property type="entry name" value="Toll/interleukin-1 receptor homology (TIR) domain"/>
    <property type="match status" value="1"/>
</dbReference>
<evidence type="ECO:0000256" key="10">
    <source>
        <dbReference type="ARBA" id="ARBA00023180"/>
    </source>
</evidence>
<dbReference type="Pfam" id="PF13855">
    <property type="entry name" value="LRR_8"/>
    <property type="match status" value="2"/>
</dbReference>
<keyword evidence="4 11" id="KW-0812">Transmembrane</keyword>
<evidence type="ECO:0000256" key="5">
    <source>
        <dbReference type="ARBA" id="ARBA00022729"/>
    </source>
</evidence>
<evidence type="ECO:0000256" key="1">
    <source>
        <dbReference type="ARBA" id="ARBA00004167"/>
    </source>
</evidence>
<comment type="similarity">
    <text evidence="2">Belongs to the Toll-like receptor family.</text>
</comment>
<protein>
    <recommendedName>
        <fullName evidence="12">TIR domain-containing protein</fullName>
    </recommendedName>
</protein>
<dbReference type="SMART" id="SM00365">
    <property type="entry name" value="LRR_SD22"/>
    <property type="match status" value="4"/>
</dbReference>
<evidence type="ECO:0000259" key="12">
    <source>
        <dbReference type="PROSITE" id="PS50104"/>
    </source>
</evidence>
<dbReference type="GO" id="GO:0007165">
    <property type="term" value="P:signal transduction"/>
    <property type="evidence" value="ECO:0007669"/>
    <property type="project" value="InterPro"/>
</dbReference>
<comment type="caution">
    <text evidence="13">The sequence shown here is derived from an EMBL/GenBank/DDBJ whole genome shotgun (WGS) entry which is preliminary data.</text>
</comment>
<evidence type="ECO:0000256" key="4">
    <source>
        <dbReference type="ARBA" id="ARBA00022692"/>
    </source>
</evidence>
<dbReference type="EMBL" id="UYJE01006535">
    <property type="protein sequence ID" value="VDI46786.1"/>
    <property type="molecule type" value="Genomic_DNA"/>
</dbReference>
<feature type="domain" description="TIR" evidence="12">
    <location>
        <begin position="533"/>
        <end position="674"/>
    </location>
</feature>
<dbReference type="PROSITE" id="PS50104">
    <property type="entry name" value="TIR"/>
    <property type="match status" value="1"/>
</dbReference>
<keyword evidence="8 11" id="KW-0472">Membrane</keyword>
<evidence type="ECO:0000256" key="2">
    <source>
        <dbReference type="ARBA" id="ARBA00009634"/>
    </source>
</evidence>
<keyword evidence="6" id="KW-0677">Repeat</keyword>
<keyword evidence="14" id="KW-1185">Reference proteome</keyword>
<evidence type="ECO:0000256" key="8">
    <source>
        <dbReference type="ARBA" id="ARBA00023136"/>
    </source>
</evidence>
<dbReference type="PANTHER" id="PTHR24365:SF541">
    <property type="entry name" value="PROTEIN TOLL-RELATED"/>
    <property type="match status" value="1"/>
</dbReference>
<dbReference type="OrthoDB" id="6160824at2759"/>